<feature type="domain" description="Fatty acid hydroxylase" evidence="8">
    <location>
        <begin position="90"/>
        <end position="223"/>
    </location>
</feature>
<keyword evidence="3 7" id="KW-1133">Transmembrane helix</keyword>
<gene>
    <name evidence="9" type="ORF">DI603_18890</name>
</gene>
<dbReference type="PANTHER" id="PTHR21624">
    <property type="entry name" value="STEROL DESATURASE-RELATED PROTEIN"/>
    <property type="match status" value="1"/>
</dbReference>
<keyword evidence="6 7" id="KW-0472">Membrane</keyword>
<name>A0A2W5D9P7_9BURK</name>
<evidence type="ECO:0000256" key="3">
    <source>
        <dbReference type="ARBA" id="ARBA00022989"/>
    </source>
</evidence>
<feature type="transmembrane region" description="Helical" evidence="7">
    <location>
        <begin position="12"/>
        <end position="36"/>
    </location>
</feature>
<dbReference type="Proteomes" id="UP000249633">
    <property type="component" value="Unassembled WGS sequence"/>
</dbReference>
<evidence type="ECO:0000256" key="5">
    <source>
        <dbReference type="ARBA" id="ARBA00023098"/>
    </source>
</evidence>
<evidence type="ECO:0000256" key="4">
    <source>
        <dbReference type="ARBA" id="ARBA00023002"/>
    </source>
</evidence>
<dbReference type="GO" id="GO:0005506">
    <property type="term" value="F:iron ion binding"/>
    <property type="evidence" value="ECO:0007669"/>
    <property type="project" value="InterPro"/>
</dbReference>
<evidence type="ECO:0000313" key="10">
    <source>
        <dbReference type="Proteomes" id="UP000249633"/>
    </source>
</evidence>
<comment type="subcellular location">
    <subcellularLocation>
        <location evidence="1">Endomembrane system</location>
        <topology evidence="1">Multi-pass membrane protein</topology>
    </subcellularLocation>
</comment>
<keyword evidence="5" id="KW-0443">Lipid metabolism</keyword>
<accession>A0A2W5D9P7</accession>
<dbReference type="GO" id="GO:0016020">
    <property type="term" value="C:membrane"/>
    <property type="evidence" value="ECO:0007669"/>
    <property type="project" value="GOC"/>
</dbReference>
<dbReference type="GO" id="GO:0050479">
    <property type="term" value="F:glyceryl-ether monooxygenase activity"/>
    <property type="evidence" value="ECO:0007669"/>
    <property type="project" value="TreeGrafter"/>
</dbReference>
<dbReference type="InterPro" id="IPR051689">
    <property type="entry name" value="Sterol_desaturase/TMEM195"/>
</dbReference>
<proteinExistence type="predicted"/>
<dbReference type="GO" id="GO:0006643">
    <property type="term" value="P:membrane lipid metabolic process"/>
    <property type="evidence" value="ECO:0007669"/>
    <property type="project" value="TreeGrafter"/>
</dbReference>
<evidence type="ECO:0000256" key="6">
    <source>
        <dbReference type="ARBA" id="ARBA00023136"/>
    </source>
</evidence>
<evidence type="ECO:0000256" key="2">
    <source>
        <dbReference type="ARBA" id="ARBA00022692"/>
    </source>
</evidence>
<evidence type="ECO:0000313" key="9">
    <source>
        <dbReference type="EMBL" id="PZP28745.1"/>
    </source>
</evidence>
<evidence type="ECO:0000256" key="1">
    <source>
        <dbReference type="ARBA" id="ARBA00004127"/>
    </source>
</evidence>
<keyword evidence="4" id="KW-0560">Oxidoreductase</keyword>
<dbReference type="InterPro" id="IPR006694">
    <property type="entry name" value="Fatty_acid_hydroxylase"/>
</dbReference>
<dbReference type="PANTHER" id="PTHR21624:SF1">
    <property type="entry name" value="ALKYLGLYCEROL MONOOXYGENASE"/>
    <property type="match status" value="1"/>
</dbReference>
<dbReference type="GO" id="GO:0008610">
    <property type="term" value="P:lipid biosynthetic process"/>
    <property type="evidence" value="ECO:0007669"/>
    <property type="project" value="InterPro"/>
</dbReference>
<keyword evidence="2 7" id="KW-0812">Transmembrane</keyword>
<dbReference type="GO" id="GO:0012505">
    <property type="term" value="C:endomembrane system"/>
    <property type="evidence" value="ECO:0007669"/>
    <property type="project" value="UniProtKB-SubCell"/>
</dbReference>
<protein>
    <submittedName>
        <fullName evidence="9">Fatty acid hydroxylase</fullName>
    </submittedName>
</protein>
<reference evidence="9 10" key="1">
    <citation type="submission" date="2017-08" db="EMBL/GenBank/DDBJ databases">
        <title>Infants hospitalized years apart are colonized by the same room-sourced microbial strains.</title>
        <authorList>
            <person name="Brooks B."/>
            <person name="Olm M.R."/>
            <person name="Firek B.A."/>
            <person name="Baker R."/>
            <person name="Thomas B.C."/>
            <person name="Morowitz M.J."/>
            <person name="Banfield J.F."/>
        </authorList>
    </citation>
    <scope>NUCLEOTIDE SEQUENCE [LARGE SCALE GENOMIC DNA]</scope>
    <source>
        <strain evidence="9">S2_012_000_R2_81</strain>
    </source>
</reference>
<evidence type="ECO:0000259" key="8">
    <source>
        <dbReference type="Pfam" id="PF04116"/>
    </source>
</evidence>
<dbReference type="Pfam" id="PF04116">
    <property type="entry name" value="FA_hydroxylase"/>
    <property type="match status" value="1"/>
</dbReference>
<feature type="transmembrane region" description="Helical" evidence="7">
    <location>
        <begin position="86"/>
        <end position="103"/>
    </location>
</feature>
<evidence type="ECO:0000256" key="7">
    <source>
        <dbReference type="SAM" id="Phobius"/>
    </source>
</evidence>
<dbReference type="EMBL" id="QFOD01000021">
    <property type="protein sequence ID" value="PZP28745.1"/>
    <property type="molecule type" value="Genomic_DNA"/>
</dbReference>
<dbReference type="AlphaFoldDB" id="A0A2W5D9P7"/>
<sequence>MNLAGLPPEFRPWLLALLGVVLGAALLEGLVRQFVLRSGYDWRAFAASLGDVVGRRLVDALGVSIALPVLAWAYRHRLGDLPLDTAWALAVLLVGQEFCYYWYHRAAHRVAWFWATHSVHHSSNELNLAAALRLGWTGKLTGTTLFFAPLVWLGFPVPAVLGTLTANLLYQFWLHAPWIPRLGPLEWVFNTPTHHSVHHASNPEYLDCNYGGVLIVFDRLFGTFVERRDDLAIRYGLIEPLRTNNPLRLNAHGWLQLGRRLRAARAPWAWAAALFGPPGEPTPAAGRGGQREVPR</sequence>
<comment type="caution">
    <text evidence="9">The sequence shown here is derived from an EMBL/GenBank/DDBJ whole genome shotgun (WGS) entry which is preliminary data.</text>
</comment>
<organism evidence="9 10">
    <name type="scientific">Roseateles depolymerans</name>
    <dbReference type="NCBI Taxonomy" id="76731"/>
    <lineage>
        <taxon>Bacteria</taxon>
        <taxon>Pseudomonadati</taxon>
        <taxon>Pseudomonadota</taxon>
        <taxon>Betaproteobacteria</taxon>
        <taxon>Burkholderiales</taxon>
        <taxon>Sphaerotilaceae</taxon>
        <taxon>Roseateles</taxon>
    </lineage>
</organism>
<feature type="transmembrane region" description="Helical" evidence="7">
    <location>
        <begin position="57"/>
        <end position="74"/>
    </location>
</feature>